<dbReference type="InterPro" id="IPR007016">
    <property type="entry name" value="O-antigen_ligase-rel_domated"/>
</dbReference>
<evidence type="ECO:0000256" key="5">
    <source>
        <dbReference type="SAM" id="MobiDB-lite"/>
    </source>
</evidence>
<evidence type="ECO:0000313" key="9">
    <source>
        <dbReference type="EMBL" id="MBI1622020.1"/>
    </source>
</evidence>
<feature type="transmembrane region" description="Helical" evidence="6">
    <location>
        <begin position="401"/>
        <end position="419"/>
    </location>
</feature>
<keyword evidence="3 6" id="KW-1133">Transmembrane helix</keyword>
<evidence type="ECO:0000256" key="2">
    <source>
        <dbReference type="ARBA" id="ARBA00022692"/>
    </source>
</evidence>
<evidence type="ECO:0000259" key="8">
    <source>
        <dbReference type="Pfam" id="PF04932"/>
    </source>
</evidence>
<evidence type="ECO:0000313" key="10">
    <source>
        <dbReference type="Proteomes" id="UP000601789"/>
    </source>
</evidence>
<dbReference type="CDD" id="cd06532">
    <property type="entry name" value="Glyco_transf_25"/>
    <property type="match status" value="1"/>
</dbReference>
<dbReference type="RefSeq" id="WP_198477557.1">
    <property type="nucleotide sequence ID" value="NZ_JADGMQ010000012.1"/>
</dbReference>
<dbReference type="PANTHER" id="PTHR37422:SF13">
    <property type="entry name" value="LIPOPOLYSACCHARIDE BIOSYNTHESIS PROTEIN PA4999-RELATED"/>
    <property type="match status" value="1"/>
</dbReference>
<feature type="transmembrane region" description="Helical" evidence="6">
    <location>
        <begin position="660"/>
        <end position="681"/>
    </location>
</feature>
<feature type="transmembrane region" description="Helical" evidence="6">
    <location>
        <begin position="343"/>
        <end position="363"/>
    </location>
</feature>
<keyword evidence="2 6" id="KW-0812">Transmembrane</keyword>
<keyword evidence="4 6" id="KW-0472">Membrane</keyword>
<evidence type="ECO:0000256" key="4">
    <source>
        <dbReference type="ARBA" id="ARBA00023136"/>
    </source>
</evidence>
<dbReference type="InterPro" id="IPR002654">
    <property type="entry name" value="Glyco_trans_25"/>
</dbReference>
<accession>A0ABS0SFE5</accession>
<feature type="transmembrane region" description="Helical" evidence="6">
    <location>
        <begin position="465"/>
        <end position="487"/>
    </location>
</feature>
<dbReference type="PANTHER" id="PTHR37422">
    <property type="entry name" value="TEICHURONIC ACID BIOSYNTHESIS PROTEIN TUAE"/>
    <property type="match status" value="1"/>
</dbReference>
<dbReference type="Pfam" id="PF01755">
    <property type="entry name" value="Glyco_transf_25"/>
    <property type="match status" value="1"/>
</dbReference>
<dbReference type="Proteomes" id="UP000601789">
    <property type="component" value="Unassembled WGS sequence"/>
</dbReference>
<feature type="transmembrane region" description="Helical" evidence="6">
    <location>
        <begin position="439"/>
        <end position="458"/>
    </location>
</feature>
<dbReference type="Pfam" id="PF04932">
    <property type="entry name" value="Wzy_C"/>
    <property type="match status" value="1"/>
</dbReference>
<protein>
    <submittedName>
        <fullName evidence="9">Glycosyltransferase family 25 protein</fullName>
    </submittedName>
</protein>
<feature type="transmembrane region" description="Helical" evidence="6">
    <location>
        <begin position="520"/>
        <end position="539"/>
    </location>
</feature>
<comment type="caution">
    <text evidence="9">The sequence shown here is derived from an EMBL/GenBank/DDBJ whole genome shotgun (WGS) entry which is preliminary data.</text>
</comment>
<proteinExistence type="predicted"/>
<feature type="transmembrane region" description="Helical" evidence="6">
    <location>
        <begin position="693"/>
        <end position="710"/>
    </location>
</feature>
<feature type="transmembrane region" description="Helical" evidence="6">
    <location>
        <begin position="378"/>
        <end position="396"/>
    </location>
</feature>
<comment type="subcellular location">
    <subcellularLocation>
        <location evidence="1">Membrane</location>
        <topology evidence="1">Multi-pass membrane protein</topology>
    </subcellularLocation>
</comment>
<feature type="transmembrane region" description="Helical" evidence="6">
    <location>
        <begin position="633"/>
        <end position="653"/>
    </location>
</feature>
<evidence type="ECO:0000256" key="3">
    <source>
        <dbReference type="ARBA" id="ARBA00022989"/>
    </source>
</evidence>
<keyword evidence="10" id="KW-1185">Reference proteome</keyword>
<name>A0ABS0SFE5_9HYPH</name>
<feature type="compositionally biased region" description="Low complexity" evidence="5">
    <location>
        <begin position="1"/>
        <end position="12"/>
    </location>
</feature>
<feature type="domain" description="O-antigen ligase-related" evidence="8">
    <location>
        <begin position="477"/>
        <end position="641"/>
    </location>
</feature>
<reference evidence="9 10" key="1">
    <citation type="submission" date="2020-10" db="EMBL/GenBank/DDBJ databases">
        <title>Aquamicrobium zhengzhouensis sp. nov., a exopolysaccharide producing bacterium isolated from farmland soil.</title>
        <authorList>
            <person name="Wang X."/>
        </authorList>
    </citation>
    <scope>NUCLEOTIDE SEQUENCE [LARGE SCALE GENOMIC DNA]</scope>
    <source>
        <strain evidence="10">cd-1</strain>
    </source>
</reference>
<gene>
    <name evidence="9" type="ORF">IOD40_15265</name>
</gene>
<organism evidence="9 10">
    <name type="scientific">Aquamicrobium zhengzhouense</name>
    <dbReference type="NCBI Taxonomy" id="2781738"/>
    <lineage>
        <taxon>Bacteria</taxon>
        <taxon>Pseudomonadati</taxon>
        <taxon>Pseudomonadota</taxon>
        <taxon>Alphaproteobacteria</taxon>
        <taxon>Hyphomicrobiales</taxon>
        <taxon>Phyllobacteriaceae</taxon>
        <taxon>Aquamicrobium</taxon>
    </lineage>
</organism>
<feature type="region of interest" description="Disordered" evidence="5">
    <location>
        <begin position="1"/>
        <end position="23"/>
    </location>
</feature>
<evidence type="ECO:0000256" key="6">
    <source>
        <dbReference type="SAM" id="Phobius"/>
    </source>
</evidence>
<feature type="domain" description="Glycosyl transferase family 25" evidence="7">
    <location>
        <begin position="35"/>
        <end position="210"/>
    </location>
</feature>
<feature type="transmembrane region" description="Helical" evidence="6">
    <location>
        <begin position="314"/>
        <end position="331"/>
    </location>
</feature>
<dbReference type="InterPro" id="IPR051533">
    <property type="entry name" value="WaaL-like"/>
</dbReference>
<evidence type="ECO:0000256" key="1">
    <source>
        <dbReference type="ARBA" id="ARBA00004141"/>
    </source>
</evidence>
<evidence type="ECO:0000259" key="7">
    <source>
        <dbReference type="Pfam" id="PF01755"/>
    </source>
</evidence>
<sequence>MTLERSSASASSNMLGSDQSVTRDTRIGKGDALRAYVINLAKNPQRWEAIARSAADFAPGIELVRIDAVNGRAPEHAGREAADVPTFERLNGRDMLPGEYGCYLSHLEALRQFLDDGSQYGLILEDDVAFEEGSEARIRAIINELPAFGAVKLVNHRAKFLVELLSTSEHDRIGRTVHGPQGSAAAYLVTREAAQRLLDALSTMTLPWDVALEGAWHHGTEIFSVEKNVLAFTEEREKSDISGGGYAKAKYPWYQRFGAASARSRDYRRRIGYAFTRPDHAGVAQAEPLPWQQMAAGILFLAFISAVWLESDAYRISGGLLILAALWRYYSKDIWDYRRLPEIGWMGRFCLLWGAYVLIRFGISLSTEPDKGIGSSEGIYLLPALYPTLGYAMYLFVRRPFLIASIFMVVSLAALGFGIDYLGPEIRARARLQNNPIHASVAVGLICLCAVPYAVHALRRRDLGMALRGTLAALSLLVFILSGIAIYNLWSKGVWLAMIVALPVLLMTMIAAGSRTGKQIAVAAALIALAGVVLNYQTLVQVAGGTVGTTALLLAELQQGNSATDTLRVLISDPSTQASEMERMKIWYNALSLWGENPLLGAGVGWLSRWSLQLYATPYNLLHNGYLEVAVRYGWTGLAFYGVLFGWTVITVYKAARLRLIDVSALQAYVATLMFFAVTLVSNSNIRLAIGETYMWFAAGFAFYCHFLLVEQKRREAASLHTR</sequence>
<dbReference type="EMBL" id="JADGMQ010000012">
    <property type="protein sequence ID" value="MBI1622020.1"/>
    <property type="molecule type" value="Genomic_DNA"/>
</dbReference>
<feature type="transmembrane region" description="Helical" evidence="6">
    <location>
        <begin position="493"/>
        <end position="513"/>
    </location>
</feature>